<evidence type="ECO:0000313" key="3">
    <source>
        <dbReference type="Proteomes" id="UP000198888"/>
    </source>
</evidence>
<proteinExistence type="predicted"/>
<protein>
    <recommendedName>
        <fullName evidence="4">DUF2382 domain-containing protein</fullName>
    </recommendedName>
</protein>
<feature type="compositionally biased region" description="Acidic residues" evidence="1">
    <location>
        <begin position="193"/>
        <end position="202"/>
    </location>
</feature>
<feature type="region of interest" description="Disordered" evidence="1">
    <location>
        <begin position="176"/>
        <end position="301"/>
    </location>
</feature>
<evidence type="ECO:0000313" key="2">
    <source>
        <dbReference type="EMBL" id="SEJ23992.1"/>
    </source>
</evidence>
<accession>A0A2H4PYW3</accession>
<reference evidence="2 3" key="1">
    <citation type="submission" date="2016-10" db="EMBL/GenBank/DDBJ databases">
        <authorList>
            <person name="de Groot N.N."/>
        </authorList>
    </citation>
    <scope>NUCLEOTIDE SEQUENCE [LARGE SCALE GENOMIC DNA]</scope>
    <source>
        <strain evidence="2 3">DSM 22187</strain>
    </source>
</reference>
<feature type="compositionally biased region" description="Basic and acidic residues" evidence="1">
    <location>
        <begin position="221"/>
        <end position="246"/>
    </location>
</feature>
<feature type="region of interest" description="Disordered" evidence="1">
    <location>
        <begin position="468"/>
        <end position="496"/>
    </location>
</feature>
<gene>
    <name evidence="2" type="ORF">SAMN05444271_13415</name>
</gene>
<dbReference type="EMBL" id="FNYR01000034">
    <property type="protein sequence ID" value="SEJ23992.1"/>
    <property type="molecule type" value="Genomic_DNA"/>
</dbReference>
<dbReference type="STRING" id="1073996.SAMN05444271_13415"/>
<feature type="compositionally biased region" description="Polar residues" evidence="1">
    <location>
        <begin position="373"/>
        <end position="392"/>
    </location>
</feature>
<feature type="compositionally biased region" description="Polar residues" evidence="1">
    <location>
        <begin position="247"/>
        <end position="263"/>
    </location>
</feature>
<keyword evidence="3" id="KW-1185">Reference proteome</keyword>
<sequence>MDIMADTDTGPRDITTDHETIRQWVEQRSGTPAHITGQVDDDASSLYIVREDEEMEGLDPLSWDEFFETFDAEGLAFVYQDRDVGETDEWLYDLIDRNEVAERASLETTDVEQSLVEGDVVRSEITETKVIETTVVETDQIESEVVDSEIIDSTLVDRETISREIVGVSFEGSPDQLSARLRSETTETTRMDTDEEMTDDGMTETTRMDTEGESGGPQHSPVDEPADKTTPEPPVDRRSTDREEVNRTATSEQSSQRAATGQQPGDRRASEHRESDDQTSDRQPSERRVSNRQQEEPTVGLAVDDTVVLDVNDTVRTAMEIFDRKTVESRIVEQEITETDTVESDAINIEGIEESLLESDLIDGQIVSDETGETTTAGLPSGAITSEQTEGDTVQSQFVERRLIETESTEHHRVTADIADHKLVDTVDSRSSIVERAIVDREAGEEVMLRQPEAGVATTDDQITAAEESATTADADAEMAAEPGGETGEAGTTTTDEAGMSTATEITDDEIGKQVVSGDKEVGMVSDVDTDANRLYVDPEPSLADKIKAALDWGETEDSYPVEADQIEGVDDDEIRIREI</sequence>
<evidence type="ECO:0008006" key="4">
    <source>
        <dbReference type="Google" id="ProtNLM"/>
    </source>
</evidence>
<dbReference type="Proteomes" id="UP000198888">
    <property type="component" value="Unassembled WGS sequence"/>
</dbReference>
<dbReference type="KEGG" id="hae:halTADL_0476"/>
<organism evidence="2 3">
    <name type="scientific">Halohasta litchfieldiae</name>
    <dbReference type="NCBI Taxonomy" id="1073996"/>
    <lineage>
        <taxon>Archaea</taxon>
        <taxon>Methanobacteriati</taxon>
        <taxon>Methanobacteriota</taxon>
        <taxon>Stenosarchaea group</taxon>
        <taxon>Halobacteria</taxon>
        <taxon>Halobacteriales</taxon>
        <taxon>Haloferacaceae</taxon>
        <taxon>Halohasta</taxon>
    </lineage>
</organism>
<feature type="compositionally biased region" description="Basic and acidic residues" evidence="1">
    <location>
        <begin position="181"/>
        <end position="192"/>
    </location>
</feature>
<feature type="compositionally biased region" description="Basic and acidic residues" evidence="1">
    <location>
        <begin position="265"/>
        <end position="295"/>
    </location>
</feature>
<name>A0A1H6XGM3_9EURY</name>
<dbReference type="AlphaFoldDB" id="A0A1H6XGM3"/>
<evidence type="ECO:0000256" key="1">
    <source>
        <dbReference type="SAM" id="MobiDB-lite"/>
    </source>
</evidence>
<accession>A0A1H6XGM3</accession>
<feature type="region of interest" description="Disordered" evidence="1">
    <location>
        <begin position="372"/>
        <end position="392"/>
    </location>
</feature>